<gene>
    <name evidence="1" type="ORF">Vadar_014854</name>
</gene>
<evidence type="ECO:0000313" key="1">
    <source>
        <dbReference type="EMBL" id="KAH7860557.1"/>
    </source>
</evidence>
<comment type="caution">
    <text evidence="1">The sequence shown here is derived from an EMBL/GenBank/DDBJ whole genome shotgun (WGS) entry which is preliminary data.</text>
</comment>
<accession>A0ACB7Z4U5</accession>
<dbReference type="Proteomes" id="UP000828048">
    <property type="component" value="Chromosome 4"/>
</dbReference>
<proteinExistence type="predicted"/>
<protein>
    <submittedName>
        <fullName evidence="1">Uncharacterized protein</fullName>
    </submittedName>
</protein>
<sequence length="112" mass="12147">MVKCGAAVLVIAVVVMAHVSVDLGCMDIGPSVIECALYAIGVVGQPSLGCCRELRRLSSVARTTIDRRRICFCYKQLVPRYPNVRDAALAALPRLCGVYMPFLVSRNINCGM</sequence>
<name>A0ACB7Z4U5_9ERIC</name>
<reference evidence="1 2" key="1">
    <citation type="journal article" date="2021" name="Hortic Res">
        <title>High-quality reference genome and annotation aids understanding of berry development for evergreen blueberry (Vaccinium darrowii).</title>
        <authorList>
            <person name="Yu J."/>
            <person name="Hulse-Kemp A.M."/>
            <person name="Babiker E."/>
            <person name="Staton M."/>
        </authorList>
    </citation>
    <scope>NUCLEOTIDE SEQUENCE [LARGE SCALE GENOMIC DNA]</scope>
    <source>
        <strain evidence="2">cv. NJ 8807/NJ 8810</strain>
        <tissue evidence="1">Young leaf</tissue>
    </source>
</reference>
<organism evidence="1 2">
    <name type="scientific">Vaccinium darrowii</name>
    <dbReference type="NCBI Taxonomy" id="229202"/>
    <lineage>
        <taxon>Eukaryota</taxon>
        <taxon>Viridiplantae</taxon>
        <taxon>Streptophyta</taxon>
        <taxon>Embryophyta</taxon>
        <taxon>Tracheophyta</taxon>
        <taxon>Spermatophyta</taxon>
        <taxon>Magnoliopsida</taxon>
        <taxon>eudicotyledons</taxon>
        <taxon>Gunneridae</taxon>
        <taxon>Pentapetalae</taxon>
        <taxon>asterids</taxon>
        <taxon>Ericales</taxon>
        <taxon>Ericaceae</taxon>
        <taxon>Vaccinioideae</taxon>
        <taxon>Vaccinieae</taxon>
        <taxon>Vaccinium</taxon>
    </lineage>
</organism>
<keyword evidence="2" id="KW-1185">Reference proteome</keyword>
<dbReference type="EMBL" id="CM037154">
    <property type="protein sequence ID" value="KAH7860557.1"/>
    <property type="molecule type" value="Genomic_DNA"/>
</dbReference>
<evidence type="ECO:0000313" key="2">
    <source>
        <dbReference type="Proteomes" id="UP000828048"/>
    </source>
</evidence>